<dbReference type="OrthoDB" id="679100at2"/>
<dbReference type="EMBL" id="FQUU01000007">
    <property type="protein sequence ID" value="SHF19375.1"/>
    <property type="molecule type" value="Genomic_DNA"/>
</dbReference>
<keyword evidence="2" id="KW-1185">Reference proteome</keyword>
<reference evidence="1 2" key="1">
    <citation type="submission" date="2016-11" db="EMBL/GenBank/DDBJ databases">
        <authorList>
            <person name="Jaros S."/>
            <person name="Januszkiewicz K."/>
            <person name="Wedrychowicz H."/>
        </authorList>
    </citation>
    <scope>NUCLEOTIDE SEQUENCE [LARGE SCALE GENOMIC DNA]</scope>
    <source>
        <strain evidence="1 2">DSM 18119</strain>
    </source>
</reference>
<dbReference type="SUPFAM" id="SSF48452">
    <property type="entry name" value="TPR-like"/>
    <property type="match status" value="1"/>
</dbReference>
<sequence>MPVTKHYTELIEEARNVEADGELEKAASIYEQAIRQHPMDEFPYNRLMIIYRKFKQPKNELRVIKKALEVYTAFYDKKLKPYTSNTKVGQLSKALLKSVTGSAKKTSYTSYPEPIPRWTLRKKAVEKKLEKSS</sequence>
<dbReference type="STRING" id="1121884.SAMN02745131_02005"/>
<dbReference type="Gene3D" id="1.25.40.10">
    <property type="entry name" value="Tetratricopeptide repeat domain"/>
    <property type="match status" value="1"/>
</dbReference>
<dbReference type="RefSeq" id="WP_072835200.1">
    <property type="nucleotide sequence ID" value="NZ_FQUU01000007.1"/>
</dbReference>
<gene>
    <name evidence="1" type="ORF">SAMN02745131_02005</name>
</gene>
<accession>A0A1M4ZN73</accession>
<dbReference type="Proteomes" id="UP000184048">
    <property type="component" value="Unassembled WGS sequence"/>
</dbReference>
<evidence type="ECO:0000313" key="1">
    <source>
        <dbReference type="EMBL" id="SHF19375.1"/>
    </source>
</evidence>
<proteinExistence type="predicted"/>
<organism evidence="1 2">
    <name type="scientific">Flavisolibacter ginsengisoli DSM 18119</name>
    <dbReference type="NCBI Taxonomy" id="1121884"/>
    <lineage>
        <taxon>Bacteria</taxon>
        <taxon>Pseudomonadati</taxon>
        <taxon>Bacteroidota</taxon>
        <taxon>Chitinophagia</taxon>
        <taxon>Chitinophagales</taxon>
        <taxon>Chitinophagaceae</taxon>
        <taxon>Flavisolibacter</taxon>
    </lineage>
</organism>
<dbReference type="AlphaFoldDB" id="A0A1M4ZN73"/>
<evidence type="ECO:0000313" key="2">
    <source>
        <dbReference type="Proteomes" id="UP000184048"/>
    </source>
</evidence>
<dbReference type="InterPro" id="IPR011990">
    <property type="entry name" value="TPR-like_helical_dom_sf"/>
</dbReference>
<name>A0A1M4ZN73_9BACT</name>
<protein>
    <submittedName>
        <fullName evidence="1">Uncharacterized protein</fullName>
    </submittedName>
</protein>